<evidence type="ECO:0000256" key="7">
    <source>
        <dbReference type="ARBA" id="ARBA00022833"/>
    </source>
</evidence>
<dbReference type="PROSITE" id="PS50179">
    <property type="entry name" value="VHS"/>
    <property type="match status" value="1"/>
</dbReference>
<evidence type="ECO:0000256" key="4">
    <source>
        <dbReference type="ARBA" id="ARBA00022723"/>
    </source>
</evidence>
<feature type="compositionally biased region" description="Polar residues" evidence="10">
    <location>
        <begin position="240"/>
        <end position="249"/>
    </location>
</feature>
<dbReference type="SMART" id="SM00726">
    <property type="entry name" value="UIM"/>
    <property type="match status" value="2"/>
</dbReference>
<feature type="region of interest" description="Disordered" evidence="10">
    <location>
        <begin position="476"/>
        <end position="501"/>
    </location>
</feature>
<dbReference type="STRING" id="1569628.A0A316US15"/>
<comment type="similarity">
    <text evidence="2 8">Belongs to the VPS27 family.</text>
</comment>
<feature type="compositionally biased region" description="Polar residues" evidence="10">
    <location>
        <begin position="745"/>
        <end position="758"/>
    </location>
</feature>
<evidence type="ECO:0000256" key="5">
    <source>
        <dbReference type="ARBA" id="ARBA00022753"/>
    </source>
</evidence>
<dbReference type="Proteomes" id="UP000245884">
    <property type="component" value="Unassembled WGS sequence"/>
</dbReference>
<dbReference type="GO" id="GO:0035091">
    <property type="term" value="F:phosphatidylinositol binding"/>
    <property type="evidence" value="ECO:0007669"/>
    <property type="project" value="InterPro"/>
</dbReference>
<evidence type="ECO:0000256" key="3">
    <source>
        <dbReference type="ARBA" id="ARBA00017753"/>
    </source>
</evidence>
<comment type="subcellular location">
    <subcellularLocation>
        <location evidence="1 8">Endosome membrane</location>
        <topology evidence="1 8">Peripheral membrane protein</topology>
        <orientation evidence="1 8">Cytoplasmic side</orientation>
    </subcellularLocation>
</comment>
<dbReference type="RefSeq" id="XP_025362386.1">
    <property type="nucleotide sequence ID" value="XM_025506150.1"/>
</dbReference>
<feature type="compositionally biased region" description="Low complexity" evidence="10">
    <location>
        <begin position="681"/>
        <end position="702"/>
    </location>
</feature>
<dbReference type="GO" id="GO:0010008">
    <property type="term" value="C:endosome membrane"/>
    <property type="evidence" value="ECO:0007669"/>
    <property type="project" value="UniProtKB-SubCell"/>
</dbReference>
<reference evidence="13 14" key="1">
    <citation type="journal article" date="2018" name="Mol. Biol. Evol.">
        <title>Broad Genomic Sampling Reveals a Smut Pathogenic Ancestry of the Fungal Clade Ustilaginomycotina.</title>
        <authorList>
            <person name="Kijpornyongpan T."/>
            <person name="Mondo S.J."/>
            <person name="Barry K."/>
            <person name="Sandor L."/>
            <person name="Lee J."/>
            <person name="Lipzen A."/>
            <person name="Pangilinan J."/>
            <person name="LaButti K."/>
            <person name="Hainaut M."/>
            <person name="Henrissat B."/>
            <person name="Grigoriev I.V."/>
            <person name="Spatafora J.W."/>
            <person name="Aime M.C."/>
        </authorList>
    </citation>
    <scope>NUCLEOTIDE SEQUENCE [LARGE SCALE GENOMIC DNA]</scope>
    <source>
        <strain evidence="13 14">MCA 5214</strain>
    </source>
</reference>
<dbReference type="InterPro" id="IPR002014">
    <property type="entry name" value="VHS_dom"/>
</dbReference>
<dbReference type="GO" id="GO:0031623">
    <property type="term" value="P:receptor internalization"/>
    <property type="evidence" value="ECO:0007669"/>
    <property type="project" value="TreeGrafter"/>
</dbReference>
<dbReference type="InterPro" id="IPR017073">
    <property type="entry name" value="HGS/VPS27"/>
</dbReference>
<evidence type="ECO:0000256" key="2">
    <source>
        <dbReference type="ARBA" id="ARBA00008597"/>
    </source>
</evidence>
<dbReference type="GO" id="GO:0008270">
    <property type="term" value="F:zinc ion binding"/>
    <property type="evidence" value="ECO:0007669"/>
    <property type="project" value="UniProtKB-KW"/>
</dbReference>
<protein>
    <recommendedName>
        <fullName evidence="3 8">Vacuolar protein sorting-associated protein 27</fullName>
    </recommendedName>
</protein>
<dbReference type="SMART" id="SM00064">
    <property type="entry name" value="FYVE"/>
    <property type="match status" value="1"/>
</dbReference>
<keyword evidence="14" id="KW-1185">Reference proteome</keyword>
<dbReference type="GO" id="GO:0005769">
    <property type="term" value="C:early endosome"/>
    <property type="evidence" value="ECO:0007669"/>
    <property type="project" value="TreeGrafter"/>
</dbReference>
<dbReference type="Pfam" id="PF02809">
    <property type="entry name" value="UIM"/>
    <property type="match status" value="2"/>
</dbReference>
<dbReference type="PROSITE" id="PS50330">
    <property type="entry name" value="UIM"/>
    <property type="match status" value="2"/>
</dbReference>
<comment type="subunit">
    <text evidence="8">Component of the ESCRT-0 complex composed of HSE1 and VPS27.</text>
</comment>
<dbReference type="Pfam" id="PF01363">
    <property type="entry name" value="FYVE"/>
    <property type="match status" value="1"/>
</dbReference>
<evidence type="ECO:0000256" key="1">
    <source>
        <dbReference type="ARBA" id="ARBA00004125"/>
    </source>
</evidence>
<dbReference type="Pfam" id="PF00790">
    <property type="entry name" value="VHS"/>
    <property type="match status" value="1"/>
</dbReference>
<keyword evidence="4" id="KW-0479">Metal-binding</keyword>
<feature type="compositionally biased region" description="Low complexity" evidence="10">
    <location>
        <begin position="760"/>
        <end position="780"/>
    </location>
</feature>
<evidence type="ECO:0000259" key="11">
    <source>
        <dbReference type="PROSITE" id="PS50178"/>
    </source>
</evidence>
<evidence type="ECO:0000256" key="9">
    <source>
        <dbReference type="PROSITE-ProRule" id="PRU00091"/>
    </source>
</evidence>
<keyword evidence="5 8" id="KW-0967">Endosome</keyword>
<evidence type="ECO:0000313" key="13">
    <source>
        <dbReference type="EMBL" id="PWN27774.1"/>
    </source>
</evidence>
<feature type="domain" description="FYVE-type" evidence="11">
    <location>
        <begin position="169"/>
        <end position="229"/>
    </location>
</feature>
<feature type="region of interest" description="Disordered" evidence="10">
    <location>
        <begin position="522"/>
        <end position="615"/>
    </location>
</feature>
<dbReference type="EMBL" id="KZ819667">
    <property type="protein sequence ID" value="PWN27774.1"/>
    <property type="molecule type" value="Genomic_DNA"/>
</dbReference>
<dbReference type="GO" id="GO:0032456">
    <property type="term" value="P:endocytic recycling"/>
    <property type="evidence" value="ECO:0007669"/>
    <property type="project" value="TreeGrafter"/>
</dbReference>
<evidence type="ECO:0000256" key="10">
    <source>
        <dbReference type="SAM" id="MobiDB-lite"/>
    </source>
</evidence>
<dbReference type="PROSITE" id="PS50178">
    <property type="entry name" value="ZF_FYVE"/>
    <property type="match status" value="1"/>
</dbReference>
<feature type="compositionally biased region" description="Low complexity" evidence="10">
    <location>
        <begin position="368"/>
        <end position="377"/>
    </location>
</feature>
<feature type="region of interest" description="Disordered" evidence="10">
    <location>
        <begin position="232"/>
        <end position="328"/>
    </location>
</feature>
<evidence type="ECO:0000313" key="14">
    <source>
        <dbReference type="Proteomes" id="UP000245884"/>
    </source>
</evidence>
<sequence length="787" mass="84055">MSSWWGSDPFVDLVAKATSELLPAGQEDIALNLEICDKVRAKQVPPKAAMQAIKKRISDANPNVVLLALGLTDICIKNGGDHFLEEVASREFMDNLTSILKRPAGVNHDVKAKALRLIQDWAQVAEAKPAQMGYITQVYRSLKLEGFDFPATSGQASAAFVETLTAPEWVDGDVCMRCRTAFTTFNRKHHCRNCGNVFCQQCSSHNMSLPWYGVGQDVRVCDGCFNKRAPPKIPAGGNKLQRSSTTTVVPTGRGGAAAQRSNTTGAKASSSRRNKREDDDLALAIKLSLQDAPSGSRAGAASYSEPSQPRATRQPNGRMLEGTDADDDPDLAAAIAASLRDYAPPQPSAPVGLDEPSTPSMAPTQPEPSSSSSHSNLPLPPSLDLPPQDVDSLLTFSQSVAAQDAQARHYGTAPAPDHATQALYDRATAARPKMARSLDEAGRRQGVLMSMHDKLSEAVRLYDRLLDAQMARPAGVQYGYAPPPGQRAQTGSPDPFPRQHYAQHPQYYGQQQQQYPAQSAYGYGYAAQGPSGYHEQAAHQQQQQQQQYQPQTPGAMPNGVGTSSLYPSFPPAASTQPQQQLHQPPYPQEPQLTGASSQQGPYGADAPPLSPSASLHGSEAYAAYHPPHGQQQQQQQHNYYATHEYQQQQASHAPAQPFSPAQTNGAPTGPVAGLNQFEQLMSPSASSSGAAAAPGMGSPQQARTPAATMPQRRPSGQAGVGAHGGTTSAADGLAMGGASKLFPSVPTNDFAASSSPWTPNQPGQQEYQQQQQRQNQVVQEAPALIEL</sequence>
<feature type="compositionally biased region" description="Low complexity" evidence="10">
    <location>
        <begin position="540"/>
        <end position="551"/>
    </location>
</feature>
<name>A0A316US15_9BASI</name>
<dbReference type="InterPro" id="IPR017455">
    <property type="entry name" value="Znf_FYVE-rel"/>
</dbReference>
<feature type="compositionally biased region" description="Polar residues" evidence="10">
    <location>
        <begin position="259"/>
        <end position="271"/>
    </location>
</feature>
<dbReference type="CDD" id="cd15735">
    <property type="entry name" value="FYVE_spVPS27p_like"/>
    <property type="match status" value="1"/>
</dbReference>
<dbReference type="PANTHER" id="PTHR46275">
    <property type="entry name" value="HEPATOCYTE GROWTH FACTOR-REGULATED TYROSINE KINASE SUBSTRATE"/>
    <property type="match status" value="1"/>
</dbReference>
<dbReference type="Gene3D" id="1.20.5.1940">
    <property type="match status" value="1"/>
</dbReference>
<dbReference type="CDD" id="cd16979">
    <property type="entry name" value="VHS_Vps27"/>
    <property type="match status" value="1"/>
</dbReference>
<comment type="function">
    <text evidence="8">Component of the ESCRT-0 complex which is the sorting receptor for ubiquitinated cargo proteins at the multivesicular body (MVB) and recruits ESCRT-I to the MVB outer membrane.</text>
</comment>
<feature type="compositionally biased region" description="Low complexity" evidence="10">
    <location>
        <begin position="646"/>
        <end position="662"/>
    </location>
</feature>
<dbReference type="SMART" id="SM00288">
    <property type="entry name" value="VHS"/>
    <property type="match status" value="1"/>
</dbReference>
<dbReference type="PIRSF" id="PIRSF036956">
    <property type="entry name" value="Hrs_Vps27"/>
    <property type="match status" value="1"/>
</dbReference>
<proteinExistence type="inferred from homology"/>
<dbReference type="InterPro" id="IPR003903">
    <property type="entry name" value="UIM_dom"/>
</dbReference>
<dbReference type="GeneID" id="37027973"/>
<dbReference type="Gene3D" id="6.10.140.100">
    <property type="match status" value="1"/>
</dbReference>
<organism evidence="13 14">
    <name type="scientific">Jaminaea rosea</name>
    <dbReference type="NCBI Taxonomy" id="1569628"/>
    <lineage>
        <taxon>Eukaryota</taxon>
        <taxon>Fungi</taxon>
        <taxon>Dikarya</taxon>
        <taxon>Basidiomycota</taxon>
        <taxon>Ustilaginomycotina</taxon>
        <taxon>Exobasidiomycetes</taxon>
        <taxon>Microstromatales</taxon>
        <taxon>Microstromatales incertae sedis</taxon>
        <taxon>Jaminaea</taxon>
    </lineage>
</organism>
<dbReference type="OrthoDB" id="957735at2759"/>
<feature type="compositionally biased region" description="Polar residues" evidence="10">
    <location>
        <begin position="304"/>
        <end position="315"/>
    </location>
</feature>
<feature type="region of interest" description="Disordered" evidence="10">
    <location>
        <begin position="644"/>
        <end position="787"/>
    </location>
</feature>
<keyword evidence="8" id="KW-0472">Membrane</keyword>
<gene>
    <name evidence="13" type="ORF">BDZ90DRAFT_232165</name>
</gene>
<dbReference type="GO" id="GO:0007034">
    <property type="term" value="P:vacuolar transport"/>
    <property type="evidence" value="ECO:0007669"/>
    <property type="project" value="UniProtKB-ARBA"/>
</dbReference>
<dbReference type="GO" id="GO:0043130">
    <property type="term" value="F:ubiquitin binding"/>
    <property type="evidence" value="ECO:0007669"/>
    <property type="project" value="InterPro"/>
</dbReference>
<dbReference type="SUPFAM" id="SSF57903">
    <property type="entry name" value="FYVE/PHD zinc finger"/>
    <property type="match status" value="1"/>
</dbReference>
<accession>A0A316US15</accession>
<feature type="region of interest" description="Disordered" evidence="10">
    <location>
        <begin position="342"/>
        <end position="390"/>
    </location>
</feature>
<dbReference type="Gene3D" id="3.30.40.10">
    <property type="entry name" value="Zinc/RING finger domain, C3HC4 (zinc finger)"/>
    <property type="match status" value="1"/>
</dbReference>
<evidence type="ECO:0000256" key="6">
    <source>
        <dbReference type="ARBA" id="ARBA00022771"/>
    </source>
</evidence>
<evidence type="ECO:0000259" key="12">
    <source>
        <dbReference type="PROSITE" id="PS50179"/>
    </source>
</evidence>
<dbReference type="InterPro" id="IPR011011">
    <property type="entry name" value="Znf_FYVE_PHD"/>
</dbReference>
<evidence type="ECO:0000256" key="8">
    <source>
        <dbReference type="PIRNR" id="PIRNR036956"/>
    </source>
</evidence>
<feature type="compositionally biased region" description="Low complexity" evidence="10">
    <location>
        <begin position="522"/>
        <end position="533"/>
    </location>
</feature>
<dbReference type="Gene3D" id="1.25.40.90">
    <property type="match status" value="1"/>
</dbReference>
<keyword evidence="6 9" id="KW-0863">Zinc-finger</keyword>
<feature type="domain" description="VHS" evidence="12">
    <location>
        <begin position="26"/>
        <end position="150"/>
    </location>
</feature>
<dbReference type="PANTHER" id="PTHR46275:SF1">
    <property type="entry name" value="HEPATOCYTE GROWTH FACTOR-REGULATED TYROSINE KINASE SUBSTRATE"/>
    <property type="match status" value="1"/>
</dbReference>
<dbReference type="SUPFAM" id="SSF48464">
    <property type="entry name" value="ENTH/VHS domain"/>
    <property type="match status" value="1"/>
</dbReference>
<keyword evidence="7" id="KW-0862">Zinc</keyword>
<dbReference type="AlphaFoldDB" id="A0A316US15"/>
<dbReference type="InterPro" id="IPR008942">
    <property type="entry name" value="ENTH_VHS"/>
</dbReference>
<dbReference type="InterPro" id="IPR000306">
    <property type="entry name" value="Znf_FYVE"/>
</dbReference>
<dbReference type="InterPro" id="IPR013083">
    <property type="entry name" value="Znf_RING/FYVE/PHD"/>
</dbReference>